<dbReference type="EMBL" id="JANPWE010000006">
    <property type="protein sequence ID" value="MCR6546246.1"/>
    <property type="molecule type" value="Genomic_DNA"/>
</dbReference>
<feature type="active site" evidence="10">
    <location>
        <position position="37"/>
    </location>
</feature>
<dbReference type="HAMAP" id="MF_01401">
    <property type="entry name" value="MsrA"/>
    <property type="match status" value="1"/>
</dbReference>
<dbReference type="InterPro" id="IPR002569">
    <property type="entry name" value="Met_Sox_Rdtase_MsrA_dom"/>
</dbReference>
<evidence type="ECO:0000256" key="6">
    <source>
        <dbReference type="ARBA" id="ARBA00047806"/>
    </source>
</evidence>
<dbReference type="InterPro" id="IPR028427">
    <property type="entry name" value="Met_Sox_Rdtase_MsrB"/>
</dbReference>
<comment type="caution">
    <text evidence="9">Lacks conserved residue(s) required for the propagation of feature annotation.</text>
</comment>
<protein>
    <recommendedName>
        <fullName evidence="9 10">Multifunctional fusion protein</fullName>
    </recommendedName>
    <domain>
        <recommendedName>
            <fullName evidence="10">Peptide methionine sulfoxide reductase MsrA</fullName>
            <shortName evidence="10">Protein-methionine-S-oxide reductase</shortName>
            <ecNumber evidence="10">1.8.4.11</ecNumber>
        </recommendedName>
        <alternativeName>
            <fullName evidence="10">Peptide-methionine (S)-S-oxide reductase</fullName>
            <shortName evidence="10">Peptide Met(O) reductase</shortName>
        </alternativeName>
    </domain>
    <domain>
        <recommendedName>
            <fullName evidence="9">Peptide methionine sulfoxide reductase MsrB</fullName>
            <ecNumber evidence="9">1.8.4.12</ecNumber>
        </recommendedName>
        <alternativeName>
            <fullName evidence="9">Peptide-methionine (R)-S-oxide reductase</fullName>
        </alternativeName>
    </domain>
</protein>
<evidence type="ECO:0000256" key="1">
    <source>
        <dbReference type="ARBA" id="ARBA00008076"/>
    </source>
</evidence>
<evidence type="ECO:0000259" key="11">
    <source>
        <dbReference type="PROSITE" id="PS51790"/>
    </source>
</evidence>
<dbReference type="GO" id="GO:0033743">
    <property type="term" value="F:peptide-methionine (R)-S-oxide reductase activity"/>
    <property type="evidence" value="ECO:0007669"/>
    <property type="project" value="UniProtKB-EC"/>
</dbReference>
<keyword evidence="13" id="KW-1185">Reference proteome</keyword>
<comment type="similarity">
    <text evidence="9">Belongs to the MsrB Met sulfoxide reductase family.</text>
</comment>
<dbReference type="InterPro" id="IPR002579">
    <property type="entry name" value="Met_Sox_Rdtase_MsrB_dom"/>
</dbReference>
<dbReference type="Proteomes" id="UP001524944">
    <property type="component" value="Unassembled WGS sequence"/>
</dbReference>
<dbReference type="Pfam" id="PF01625">
    <property type="entry name" value="PMSR"/>
    <property type="match status" value="1"/>
</dbReference>
<dbReference type="Gene3D" id="2.170.150.20">
    <property type="entry name" value="Peptide methionine sulfoxide reductase"/>
    <property type="match status" value="1"/>
</dbReference>
<evidence type="ECO:0000256" key="2">
    <source>
        <dbReference type="ARBA" id="ARBA00011017"/>
    </source>
</evidence>
<dbReference type="NCBIfam" id="TIGR00401">
    <property type="entry name" value="msrA"/>
    <property type="match status" value="1"/>
</dbReference>
<comment type="similarity">
    <text evidence="10">Belongs to the MsrA Met sulfoxide reductase family.</text>
</comment>
<evidence type="ECO:0000256" key="5">
    <source>
        <dbReference type="ARBA" id="ARBA00024679"/>
    </source>
</evidence>
<dbReference type="PROSITE" id="PS51790">
    <property type="entry name" value="MSRB"/>
    <property type="match status" value="1"/>
</dbReference>
<dbReference type="SUPFAM" id="SSF55068">
    <property type="entry name" value="Peptide methionine sulfoxide reductase"/>
    <property type="match status" value="1"/>
</dbReference>
<evidence type="ECO:0000256" key="10">
    <source>
        <dbReference type="HAMAP-Rule" id="MF_01401"/>
    </source>
</evidence>
<dbReference type="InterPro" id="IPR011057">
    <property type="entry name" value="Mss4-like_sf"/>
</dbReference>
<evidence type="ECO:0000256" key="3">
    <source>
        <dbReference type="ARBA" id="ARBA00023002"/>
    </source>
</evidence>
<keyword evidence="3 9" id="KW-0560">Oxidoreductase</keyword>
<proteinExistence type="inferred from homology"/>
<dbReference type="Gene3D" id="3.30.1060.10">
    <property type="entry name" value="Peptide methionine sulphoxide reductase MsrA"/>
    <property type="match status" value="1"/>
</dbReference>
<keyword evidence="4" id="KW-0511">Multifunctional enzyme</keyword>
<name>A0ABT1Y5T5_9FIRM</name>
<reference evidence="12 13" key="1">
    <citation type="submission" date="2022-08" db="EMBL/GenBank/DDBJ databases">
        <title>Proteogenomics of the novel Dehalobacterium formicoaceticum strain EZ94 highlights a key role of methyltransferases during anaerobic dichloromethane degradation.</title>
        <authorList>
            <person name="Wasmund K."/>
        </authorList>
    </citation>
    <scope>NUCLEOTIDE SEQUENCE [LARGE SCALE GENOMIC DNA]</scope>
    <source>
        <strain evidence="12 13">EZ94</strain>
    </source>
</reference>
<sequence length="340" mass="38727">MNHDPGNLRRSHMPDNPNLGVDFDPTALKDIWFAGGCFWGVEAYFARIYGVAETSVGYANGKTENPSYYDLSSSGHAETVHLRYDPERVSLKTLLHHFFLIIDPTTFNRQGPDVGTQYRTAIYYQKEEDRPVLEEALAAQKRKYQAPIATVIEKLENYYPAEEYHQQYLEKNPGGYCHISFATLHQPIAETDTSRYRKPELAELKKNLSPIQFRVTQESHTEPPFQNEFWNHHEPGIYVDIVTGAPLFLSADKFDSGCGWPSFTRPVDEKVLKEVADLKYGMSRVEVRSTVGDSHLGHVFPDGPKERGGLRYCINSAALRFIPLKEMEKEGYGAYVSHVE</sequence>
<comment type="similarity">
    <text evidence="2">In the N-terminal section; belongs to the MsrA Met sulfoxide reductase family.</text>
</comment>
<gene>
    <name evidence="9 12" type="primary">msrB</name>
    <name evidence="10" type="synonym">msrA</name>
    <name evidence="12" type="ORF">NVS47_12110</name>
</gene>
<comment type="catalytic activity">
    <reaction evidence="6 10">
        <text>L-methionyl-[protein] + [thioredoxin]-disulfide + H2O = L-methionyl-(S)-S-oxide-[protein] + [thioredoxin]-dithiol</text>
        <dbReference type="Rhea" id="RHEA:14217"/>
        <dbReference type="Rhea" id="RHEA-COMP:10698"/>
        <dbReference type="Rhea" id="RHEA-COMP:10700"/>
        <dbReference type="Rhea" id="RHEA-COMP:12313"/>
        <dbReference type="Rhea" id="RHEA-COMP:12315"/>
        <dbReference type="ChEBI" id="CHEBI:15377"/>
        <dbReference type="ChEBI" id="CHEBI:16044"/>
        <dbReference type="ChEBI" id="CHEBI:29950"/>
        <dbReference type="ChEBI" id="CHEBI:44120"/>
        <dbReference type="ChEBI" id="CHEBI:50058"/>
        <dbReference type="EC" id="1.8.4.11"/>
    </reaction>
</comment>
<comment type="caution">
    <text evidence="12">The sequence shown here is derived from an EMBL/GenBank/DDBJ whole genome shotgun (WGS) entry which is preliminary data.</text>
</comment>
<dbReference type="EC" id="1.8.4.12" evidence="9"/>
<dbReference type="PANTHER" id="PTHR10173:SF59">
    <property type="entry name" value="PEPTIDE METHIONINE SULFOXIDE REDUCTASE MSRA_MSRB"/>
    <property type="match status" value="1"/>
</dbReference>
<comment type="catalytic activity">
    <reaction evidence="7 9">
        <text>L-methionyl-[protein] + [thioredoxin]-disulfide + H2O = L-methionyl-(R)-S-oxide-[protein] + [thioredoxin]-dithiol</text>
        <dbReference type="Rhea" id="RHEA:24164"/>
        <dbReference type="Rhea" id="RHEA-COMP:10698"/>
        <dbReference type="Rhea" id="RHEA-COMP:10700"/>
        <dbReference type="Rhea" id="RHEA-COMP:12313"/>
        <dbReference type="Rhea" id="RHEA-COMP:12314"/>
        <dbReference type="ChEBI" id="CHEBI:15377"/>
        <dbReference type="ChEBI" id="CHEBI:16044"/>
        <dbReference type="ChEBI" id="CHEBI:29950"/>
        <dbReference type="ChEBI" id="CHEBI:45764"/>
        <dbReference type="ChEBI" id="CHEBI:50058"/>
        <dbReference type="EC" id="1.8.4.12"/>
    </reaction>
</comment>
<organism evidence="12 13">
    <name type="scientific">Dehalobacterium formicoaceticum</name>
    <dbReference type="NCBI Taxonomy" id="51515"/>
    <lineage>
        <taxon>Bacteria</taxon>
        <taxon>Bacillati</taxon>
        <taxon>Bacillota</taxon>
        <taxon>Clostridia</taxon>
        <taxon>Eubacteriales</taxon>
        <taxon>Peptococcaceae</taxon>
        <taxon>Dehalobacterium</taxon>
    </lineage>
</organism>
<comment type="catalytic activity">
    <reaction evidence="8 10">
        <text>[thioredoxin]-disulfide + L-methionine + H2O = L-methionine (S)-S-oxide + [thioredoxin]-dithiol</text>
        <dbReference type="Rhea" id="RHEA:19993"/>
        <dbReference type="Rhea" id="RHEA-COMP:10698"/>
        <dbReference type="Rhea" id="RHEA-COMP:10700"/>
        <dbReference type="ChEBI" id="CHEBI:15377"/>
        <dbReference type="ChEBI" id="CHEBI:29950"/>
        <dbReference type="ChEBI" id="CHEBI:50058"/>
        <dbReference type="ChEBI" id="CHEBI:57844"/>
        <dbReference type="ChEBI" id="CHEBI:58772"/>
        <dbReference type="EC" id="1.8.4.11"/>
    </reaction>
</comment>
<dbReference type="NCBIfam" id="TIGR00357">
    <property type="entry name" value="peptide-methionine (R)-S-oxide reductase MsrB"/>
    <property type="match status" value="1"/>
</dbReference>
<evidence type="ECO:0000256" key="8">
    <source>
        <dbReference type="ARBA" id="ARBA00048782"/>
    </source>
</evidence>
<dbReference type="Pfam" id="PF01641">
    <property type="entry name" value="SelR"/>
    <property type="match status" value="1"/>
</dbReference>
<evidence type="ECO:0000313" key="12">
    <source>
        <dbReference type="EMBL" id="MCR6546246.1"/>
    </source>
</evidence>
<dbReference type="HAMAP" id="MF_01400">
    <property type="entry name" value="MsrB"/>
    <property type="match status" value="1"/>
</dbReference>
<evidence type="ECO:0000256" key="7">
    <source>
        <dbReference type="ARBA" id="ARBA00048488"/>
    </source>
</evidence>
<comment type="similarity">
    <text evidence="1">In the C-terminal section; belongs to the MsrB Met sulfoxide reductase family.</text>
</comment>
<dbReference type="SUPFAM" id="SSF51316">
    <property type="entry name" value="Mss4-like"/>
    <property type="match status" value="1"/>
</dbReference>
<comment type="function">
    <text evidence="5 10">Has an important function as a repair enzyme for proteins that have been inactivated by oxidation. Catalyzes the reversible oxidation-reduction of methionine sulfoxide in proteins to methionine.</text>
</comment>
<evidence type="ECO:0000256" key="4">
    <source>
        <dbReference type="ARBA" id="ARBA00023268"/>
    </source>
</evidence>
<feature type="domain" description="MsrB" evidence="11">
    <location>
        <begin position="201"/>
        <end position="324"/>
    </location>
</feature>
<evidence type="ECO:0000256" key="9">
    <source>
        <dbReference type="HAMAP-Rule" id="MF_01400"/>
    </source>
</evidence>
<dbReference type="PANTHER" id="PTHR10173">
    <property type="entry name" value="METHIONINE SULFOXIDE REDUCTASE"/>
    <property type="match status" value="1"/>
</dbReference>
<dbReference type="InterPro" id="IPR036509">
    <property type="entry name" value="Met_Sox_Rdtase_MsrA_sf"/>
</dbReference>
<accession>A0ABT1Y5T5</accession>
<dbReference type="EC" id="1.8.4.11" evidence="10"/>
<evidence type="ECO:0000313" key="13">
    <source>
        <dbReference type="Proteomes" id="UP001524944"/>
    </source>
</evidence>
<feature type="active site" description="Nucleophile" evidence="9">
    <location>
        <position position="313"/>
    </location>
</feature>